<keyword evidence="1" id="KW-0805">Transcription regulation</keyword>
<evidence type="ECO:0000256" key="3">
    <source>
        <dbReference type="ARBA" id="ARBA00023163"/>
    </source>
</evidence>
<dbReference type="GO" id="GO:0043565">
    <property type="term" value="F:sequence-specific DNA binding"/>
    <property type="evidence" value="ECO:0007669"/>
    <property type="project" value="InterPro"/>
</dbReference>
<dbReference type="Pfam" id="PF01037">
    <property type="entry name" value="AsnC_trans_reg"/>
    <property type="match status" value="1"/>
</dbReference>
<dbReference type="InterPro" id="IPR000485">
    <property type="entry name" value="AsnC-type_HTH_dom"/>
</dbReference>
<dbReference type="AlphaFoldDB" id="A0AAX4KXC1"/>
<dbReference type="SUPFAM" id="SSF54909">
    <property type="entry name" value="Dimeric alpha+beta barrel"/>
    <property type="match status" value="1"/>
</dbReference>
<dbReference type="PANTHER" id="PTHR30154">
    <property type="entry name" value="LEUCINE-RESPONSIVE REGULATORY PROTEIN"/>
    <property type="match status" value="1"/>
</dbReference>
<dbReference type="RefSeq" id="WP_338598732.1">
    <property type="nucleotide sequence ID" value="NZ_CP146016.1"/>
</dbReference>
<dbReference type="Proteomes" id="UP001432202">
    <property type="component" value="Chromosome"/>
</dbReference>
<dbReference type="GO" id="GO:0005829">
    <property type="term" value="C:cytosol"/>
    <property type="evidence" value="ECO:0007669"/>
    <property type="project" value="TreeGrafter"/>
</dbReference>
<dbReference type="CDD" id="cd00090">
    <property type="entry name" value="HTH_ARSR"/>
    <property type="match status" value="1"/>
</dbReference>
<accession>A0AAX4KXC1</accession>
<dbReference type="InterPro" id="IPR019887">
    <property type="entry name" value="Tscrpt_reg_AsnC/Lrp_C"/>
</dbReference>
<dbReference type="InterPro" id="IPR019888">
    <property type="entry name" value="Tscrpt_reg_AsnC-like"/>
</dbReference>
<evidence type="ECO:0000313" key="6">
    <source>
        <dbReference type="EMBL" id="WWQ59519.1"/>
    </source>
</evidence>
<protein>
    <submittedName>
        <fullName evidence="6">Lrp/AsnC family transcriptional regulator</fullName>
    </submittedName>
</protein>
<dbReference type="Gene3D" id="3.30.70.920">
    <property type="match status" value="1"/>
</dbReference>
<dbReference type="Pfam" id="PF13412">
    <property type="entry name" value="HTH_24"/>
    <property type="match status" value="1"/>
</dbReference>
<dbReference type="InterPro" id="IPR036390">
    <property type="entry name" value="WH_DNA-bd_sf"/>
</dbReference>
<comment type="pathway">
    <text evidence="4">Amino-acid biosynthesis.</text>
</comment>
<evidence type="ECO:0000313" key="7">
    <source>
        <dbReference type="Proteomes" id="UP001432202"/>
    </source>
</evidence>
<dbReference type="InterPro" id="IPR011991">
    <property type="entry name" value="ArsR-like_HTH"/>
</dbReference>
<reference evidence="6 7" key="1">
    <citation type="submission" date="2024-02" db="EMBL/GenBank/DDBJ databases">
        <title>STSV induces naive adaptation in Sulfolobus.</title>
        <authorList>
            <person name="Xiang X."/>
            <person name="Song M."/>
        </authorList>
    </citation>
    <scope>NUCLEOTIDE SEQUENCE [LARGE SCALE GENOMIC DNA]</scope>
    <source>
        <strain evidence="6 7">RT2</strain>
    </source>
</reference>
<feature type="domain" description="HTH asnC-type" evidence="5">
    <location>
        <begin position="5"/>
        <end position="66"/>
    </location>
</feature>
<gene>
    <name evidence="6" type="ORF">V6M85_08440</name>
</gene>
<dbReference type="GeneID" id="89336791"/>
<keyword evidence="2" id="KW-0238">DNA-binding</keyword>
<name>A0AAX4KXC1_9CREN</name>
<organism evidence="6 7">
    <name type="scientific">Sulfolobus tengchongensis</name>
    <dbReference type="NCBI Taxonomy" id="207809"/>
    <lineage>
        <taxon>Archaea</taxon>
        <taxon>Thermoproteota</taxon>
        <taxon>Thermoprotei</taxon>
        <taxon>Sulfolobales</taxon>
        <taxon>Sulfolobaceae</taxon>
        <taxon>Sulfolobus</taxon>
    </lineage>
</organism>
<dbReference type="InterPro" id="IPR036388">
    <property type="entry name" value="WH-like_DNA-bd_sf"/>
</dbReference>
<sequence length="154" mass="17889">MSEIIDNVDLRILKLLQKNAKYSLNDMAKELKIPKSTLAYRIKRLENLGIIKGYYTQIDPTALNLDYVVISLIKAKYGKDYHIRLGSKLGELPGVWGVYFVLGEIDFIVMARYKNREEFMENFLEKLMSMPEIERSSTQVVVKIIKESPNLVIW</sequence>
<evidence type="ECO:0000256" key="1">
    <source>
        <dbReference type="ARBA" id="ARBA00023015"/>
    </source>
</evidence>
<dbReference type="SUPFAM" id="SSF46785">
    <property type="entry name" value="Winged helix' DNA-binding domain"/>
    <property type="match status" value="1"/>
</dbReference>
<proteinExistence type="predicted"/>
<evidence type="ECO:0000256" key="4">
    <source>
        <dbReference type="ARBA" id="ARBA00029440"/>
    </source>
</evidence>
<evidence type="ECO:0000256" key="2">
    <source>
        <dbReference type="ARBA" id="ARBA00023125"/>
    </source>
</evidence>
<dbReference type="PANTHER" id="PTHR30154:SF34">
    <property type="entry name" value="TRANSCRIPTIONAL REGULATOR AZLB"/>
    <property type="match status" value="1"/>
</dbReference>
<evidence type="ECO:0000259" key="5">
    <source>
        <dbReference type="PROSITE" id="PS50956"/>
    </source>
</evidence>
<dbReference type="EMBL" id="CP146016">
    <property type="protein sequence ID" value="WWQ59519.1"/>
    <property type="molecule type" value="Genomic_DNA"/>
</dbReference>
<dbReference type="SMART" id="SM00344">
    <property type="entry name" value="HTH_ASNC"/>
    <property type="match status" value="1"/>
</dbReference>
<keyword evidence="3" id="KW-0804">Transcription</keyword>
<dbReference type="PROSITE" id="PS50956">
    <property type="entry name" value="HTH_ASNC_2"/>
    <property type="match status" value="1"/>
</dbReference>
<keyword evidence="7" id="KW-1185">Reference proteome</keyword>
<dbReference type="GO" id="GO:0043200">
    <property type="term" value="P:response to amino acid"/>
    <property type="evidence" value="ECO:0007669"/>
    <property type="project" value="TreeGrafter"/>
</dbReference>
<dbReference type="PRINTS" id="PR00033">
    <property type="entry name" value="HTHASNC"/>
</dbReference>
<dbReference type="InterPro" id="IPR011008">
    <property type="entry name" value="Dimeric_a/b-barrel"/>
</dbReference>
<dbReference type="Gene3D" id="1.10.10.10">
    <property type="entry name" value="Winged helix-like DNA-binding domain superfamily/Winged helix DNA-binding domain"/>
    <property type="match status" value="1"/>
</dbReference>